<evidence type="ECO:0000259" key="2">
    <source>
        <dbReference type="PROSITE" id="PS51747"/>
    </source>
</evidence>
<name>A0A382T0H6_9ZZZZ</name>
<proteinExistence type="predicted"/>
<gene>
    <name evidence="3" type="ORF">METZ01_LOCUS367782</name>
</gene>
<dbReference type="InterPro" id="IPR016193">
    <property type="entry name" value="Cytidine_deaminase-like"/>
</dbReference>
<organism evidence="3">
    <name type="scientific">marine metagenome</name>
    <dbReference type="NCBI Taxonomy" id="408172"/>
    <lineage>
        <taxon>unclassified sequences</taxon>
        <taxon>metagenomes</taxon>
        <taxon>ecological metagenomes</taxon>
    </lineage>
</organism>
<dbReference type="PANTHER" id="PTHR11086:SF18">
    <property type="entry name" value="DEOXYCYTIDYLATE DEAMINASE"/>
    <property type="match status" value="1"/>
</dbReference>
<dbReference type="GO" id="GO:0004132">
    <property type="term" value="F:dCMP deaminase activity"/>
    <property type="evidence" value="ECO:0007669"/>
    <property type="project" value="TreeGrafter"/>
</dbReference>
<dbReference type="AlphaFoldDB" id="A0A382T0H6"/>
<protein>
    <recommendedName>
        <fullName evidence="2">CMP/dCMP-type deaminase domain-containing protein</fullName>
    </recommendedName>
</protein>
<dbReference type="EMBL" id="UINC01132544">
    <property type="protein sequence ID" value="SVD14928.1"/>
    <property type="molecule type" value="Genomic_DNA"/>
</dbReference>
<keyword evidence="1" id="KW-0378">Hydrolase</keyword>
<dbReference type="InterPro" id="IPR015517">
    <property type="entry name" value="dCMP_deaminase-rel"/>
</dbReference>
<dbReference type="PANTHER" id="PTHR11086">
    <property type="entry name" value="DEOXYCYTIDYLATE DEAMINASE-RELATED"/>
    <property type="match status" value="1"/>
</dbReference>
<dbReference type="SUPFAM" id="SSF53927">
    <property type="entry name" value="Cytidine deaminase-like"/>
    <property type="match status" value="1"/>
</dbReference>
<dbReference type="InterPro" id="IPR002125">
    <property type="entry name" value="CMP_dCMP_dom"/>
</dbReference>
<feature type="domain" description="CMP/dCMP-type deaminase" evidence="2">
    <location>
        <begin position="1"/>
        <end position="81"/>
    </location>
</feature>
<dbReference type="Gene3D" id="3.40.140.10">
    <property type="entry name" value="Cytidine Deaminase, domain 2"/>
    <property type="match status" value="1"/>
</dbReference>
<dbReference type="GO" id="GO:0005737">
    <property type="term" value="C:cytoplasm"/>
    <property type="evidence" value="ECO:0007669"/>
    <property type="project" value="TreeGrafter"/>
</dbReference>
<dbReference type="Pfam" id="PF00383">
    <property type="entry name" value="dCMP_cyt_deam_1"/>
    <property type="match status" value="1"/>
</dbReference>
<evidence type="ECO:0000256" key="1">
    <source>
        <dbReference type="ARBA" id="ARBA00022801"/>
    </source>
</evidence>
<sequence>MKSAAEWSKMSKCKRKKVACIIYKPKNNTIISVGYNGTPSGFDNNCENHVDGTTTNWWVLHAEANAIVKMARSKGESTKGT</sequence>
<feature type="non-terminal residue" evidence="3">
    <location>
        <position position="81"/>
    </location>
</feature>
<dbReference type="PROSITE" id="PS51747">
    <property type="entry name" value="CYT_DCMP_DEAMINASES_2"/>
    <property type="match status" value="1"/>
</dbReference>
<evidence type="ECO:0000313" key="3">
    <source>
        <dbReference type="EMBL" id="SVD14928.1"/>
    </source>
</evidence>
<reference evidence="3" key="1">
    <citation type="submission" date="2018-05" db="EMBL/GenBank/DDBJ databases">
        <authorList>
            <person name="Lanie J.A."/>
            <person name="Ng W.-L."/>
            <person name="Kazmierczak K.M."/>
            <person name="Andrzejewski T.M."/>
            <person name="Davidsen T.M."/>
            <person name="Wayne K.J."/>
            <person name="Tettelin H."/>
            <person name="Glass J.I."/>
            <person name="Rusch D."/>
            <person name="Podicherti R."/>
            <person name="Tsui H.-C.T."/>
            <person name="Winkler M.E."/>
        </authorList>
    </citation>
    <scope>NUCLEOTIDE SEQUENCE</scope>
</reference>
<accession>A0A382T0H6</accession>